<dbReference type="Proteomes" id="UP001205890">
    <property type="component" value="Unassembled WGS sequence"/>
</dbReference>
<feature type="domain" description="Cupin type-2" evidence="2">
    <location>
        <begin position="58"/>
        <end position="117"/>
    </location>
</feature>
<dbReference type="InterPro" id="IPR013096">
    <property type="entry name" value="Cupin_2"/>
</dbReference>
<proteinExistence type="predicted"/>
<organism evidence="3 4">
    <name type="scientific">Alsobacter ponti</name>
    <dbReference type="NCBI Taxonomy" id="2962936"/>
    <lineage>
        <taxon>Bacteria</taxon>
        <taxon>Pseudomonadati</taxon>
        <taxon>Pseudomonadota</taxon>
        <taxon>Alphaproteobacteria</taxon>
        <taxon>Hyphomicrobiales</taxon>
        <taxon>Alsobacteraceae</taxon>
        <taxon>Alsobacter</taxon>
    </lineage>
</organism>
<dbReference type="SUPFAM" id="SSF51182">
    <property type="entry name" value="RmlC-like cupins"/>
    <property type="match status" value="1"/>
</dbReference>
<name>A0ABT1LAY3_9HYPH</name>
<dbReference type="InterPro" id="IPR011051">
    <property type="entry name" value="RmlC_Cupin_sf"/>
</dbReference>
<evidence type="ECO:0000259" key="2">
    <source>
        <dbReference type="Pfam" id="PF07883"/>
    </source>
</evidence>
<gene>
    <name evidence="3" type="ORF">NK718_08955</name>
</gene>
<evidence type="ECO:0000313" key="4">
    <source>
        <dbReference type="Proteomes" id="UP001205890"/>
    </source>
</evidence>
<comment type="caution">
    <text evidence="3">The sequence shown here is derived from an EMBL/GenBank/DDBJ whole genome shotgun (WGS) entry which is preliminary data.</text>
</comment>
<feature type="region of interest" description="Disordered" evidence="1">
    <location>
        <begin position="1"/>
        <end position="20"/>
    </location>
</feature>
<dbReference type="RefSeq" id="WP_254740772.1">
    <property type="nucleotide sequence ID" value="NZ_JANCLU010000007.1"/>
</dbReference>
<evidence type="ECO:0000256" key="1">
    <source>
        <dbReference type="SAM" id="MobiDB-lite"/>
    </source>
</evidence>
<sequence>MPRRDFDPASVTPDGRAPAKARLFTPDGDQPWRGHVHGEAIGGECTVLTYGNDTVGMGPKLHMHPYDETFVVVAGRARFFVGDQVIEAEAGDVVFGPKGLPHRFENLGPGRLQTIDIHHSPRWLQVDL</sequence>
<dbReference type="EMBL" id="JANCLU010000007">
    <property type="protein sequence ID" value="MCP8938640.1"/>
    <property type="molecule type" value="Genomic_DNA"/>
</dbReference>
<reference evidence="3 4" key="1">
    <citation type="submission" date="2022-07" db="EMBL/GenBank/DDBJ databases">
        <authorList>
            <person name="Li W.-J."/>
            <person name="Deng Q.-Q."/>
        </authorList>
    </citation>
    <scope>NUCLEOTIDE SEQUENCE [LARGE SCALE GENOMIC DNA]</scope>
    <source>
        <strain evidence="3 4">SYSU M60028</strain>
    </source>
</reference>
<dbReference type="Gene3D" id="2.60.120.10">
    <property type="entry name" value="Jelly Rolls"/>
    <property type="match status" value="1"/>
</dbReference>
<dbReference type="InterPro" id="IPR014710">
    <property type="entry name" value="RmlC-like_jellyroll"/>
</dbReference>
<dbReference type="Pfam" id="PF07883">
    <property type="entry name" value="Cupin_2"/>
    <property type="match status" value="1"/>
</dbReference>
<evidence type="ECO:0000313" key="3">
    <source>
        <dbReference type="EMBL" id="MCP8938640.1"/>
    </source>
</evidence>
<accession>A0ABT1LAY3</accession>
<protein>
    <submittedName>
        <fullName evidence="3">Cupin domain-containing protein</fullName>
    </submittedName>
</protein>
<keyword evidence="4" id="KW-1185">Reference proteome</keyword>